<keyword evidence="1" id="KW-0812">Transmembrane</keyword>
<dbReference type="Proteomes" id="UP000017175">
    <property type="component" value="Chromosome"/>
</dbReference>
<accession>A0A0K1QRC0</accession>
<evidence type="ECO:0000256" key="1">
    <source>
        <dbReference type="SAM" id="Phobius"/>
    </source>
</evidence>
<dbReference type="OrthoDB" id="8684962at2"/>
<feature type="transmembrane region" description="Helical" evidence="1">
    <location>
        <begin position="100"/>
        <end position="127"/>
    </location>
</feature>
<feature type="transmembrane region" description="Helical" evidence="1">
    <location>
        <begin position="21"/>
        <end position="41"/>
    </location>
</feature>
<evidence type="ECO:0000313" key="3">
    <source>
        <dbReference type="Proteomes" id="UP000017175"/>
    </source>
</evidence>
<feature type="transmembrane region" description="Helical" evidence="1">
    <location>
        <begin position="217"/>
        <end position="238"/>
    </location>
</feature>
<evidence type="ECO:0000313" key="2">
    <source>
        <dbReference type="EMBL" id="AKV08248.1"/>
    </source>
</evidence>
<keyword evidence="1" id="KW-1133">Transmembrane helix</keyword>
<feature type="transmembrane region" description="Helical" evidence="1">
    <location>
        <begin position="167"/>
        <end position="186"/>
    </location>
</feature>
<gene>
    <name evidence="2" type="ORF">B723_18305</name>
</gene>
<dbReference type="EMBL" id="CP010945">
    <property type="protein sequence ID" value="AKV08248.1"/>
    <property type="molecule type" value="Genomic_DNA"/>
</dbReference>
<proteinExistence type="predicted"/>
<feature type="transmembrane region" description="Helical" evidence="1">
    <location>
        <begin position="139"/>
        <end position="160"/>
    </location>
</feature>
<reference evidence="2 3" key="1">
    <citation type="journal article" date="2012" name="J. Bacteriol.">
        <title>Draft genome sequence of the cyanide-utilizing bacterium Pseudomonas fluorescens strain NCIMB 11764.</title>
        <authorList>
            <person name="Vilo C.A."/>
            <person name="Benedik M.J."/>
            <person name="Kunz D.A."/>
            <person name="Dong Q."/>
        </authorList>
    </citation>
    <scope>NUCLEOTIDE SEQUENCE [LARGE SCALE GENOMIC DNA]</scope>
    <source>
        <strain evidence="2 3">NCIMB 11764</strain>
    </source>
</reference>
<feature type="transmembrane region" description="Helical" evidence="1">
    <location>
        <begin position="61"/>
        <end position="80"/>
    </location>
</feature>
<name>A0A0K1QRC0_PSEFL</name>
<sequence>MSSSIIKRSVMLMLLFVKEQLKEPVALFWMIVSPATTYYLLAYLRGGVVDSGVGYWERTSWFYAYISSSVALFGFSFYIVGRRESGFIRSFIYTFEAKLVFMLAQFLSYSLIAIIYCSVFYALVYFSIGSSDVPGLLSIVFRFFLCYVLFSVLGILLSLLPINFQNAGTVFSIASFVMLVLGVVSIRSTHPIVEALNVVNPLFIANKIMTEGVECHLMFVCCLLVAFVLAFLLSLHCLRINPVWSRY</sequence>
<keyword evidence="1" id="KW-0472">Membrane</keyword>
<dbReference type="AlphaFoldDB" id="A0A0K1QRC0"/>
<organism evidence="2 3">
    <name type="scientific">Pseudomonas fluorescens NCIMB 11764</name>
    <dbReference type="NCBI Taxonomy" id="1221522"/>
    <lineage>
        <taxon>Bacteria</taxon>
        <taxon>Pseudomonadati</taxon>
        <taxon>Pseudomonadota</taxon>
        <taxon>Gammaproteobacteria</taxon>
        <taxon>Pseudomonadales</taxon>
        <taxon>Pseudomonadaceae</taxon>
        <taxon>Pseudomonas</taxon>
    </lineage>
</organism>
<dbReference type="RefSeq" id="WP_031318746.1">
    <property type="nucleotide sequence ID" value="NZ_CP010945.1"/>
</dbReference>
<dbReference type="eggNOG" id="ENOG50342C8">
    <property type="taxonomic scope" value="Bacteria"/>
</dbReference>
<protein>
    <submittedName>
        <fullName evidence="2">ABC transporter permease</fullName>
    </submittedName>
</protein>